<dbReference type="AlphaFoldDB" id="D7MGY6"/>
<proteinExistence type="predicted"/>
<dbReference type="Gramene" id="scaffold_703132.1">
    <property type="protein sequence ID" value="scaffold_703132.1"/>
    <property type="gene ID" value="scaffold_703132.1"/>
</dbReference>
<accession>D7MGY6</accession>
<protein>
    <submittedName>
        <fullName evidence="1">Predicted protein</fullName>
    </submittedName>
</protein>
<evidence type="ECO:0000313" key="2">
    <source>
        <dbReference type="Proteomes" id="UP000008694"/>
    </source>
</evidence>
<keyword evidence="2" id="KW-1185">Reference proteome</keyword>
<evidence type="ECO:0000313" key="1">
    <source>
        <dbReference type="EMBL" id="EFH44525.1"/>
    </source>
</evidence>
<name>D7MGY6_ARALL</name>
<sequence>MACTRPPTELRDGWILRSDSDDAYQPKRENPIIGRRTQFETPLACKTTI</sequence>
<dbReference type="HOGENOM" id="CLU_3144757_0_0_1"/>
<gene>
    <name evidence="1" type="ORF">ARALYDRAFT_915390</name>
</gene>
<organism evidence="2">
    <name type="scientific">Arabidopsis lyrata subsp. lyrata</name>
    <name type="common">Lyre-leaved rock-cress</name>
    <dbReference type="NCBI Taxonomy" id="81972"/>
    <lineage>
        <taxon>Eukaryota</taxon>
        <taxon>Viridiplantae</taxon>
        <taxon>Streptophyta</taxon>
        <taxon>Embryophyta</taxon>
        <taxon>Tracheophyta</taxon>
        <taxon>Spermatophyta</taxon>
        <taxon>Magnoliopsida</taxon>
        <taxon>eudicotyledons</taxon>
        <taxon>Gunneridae</taxon>
        <taxon>Pentapetalae</taxon>
        <taxon>rosids</taxon>
        <taxon>malvids</taxon>
        <taxon>Brassicales</taxon>
        <taxon>Brassicaceae</taxon>
        <taxon>Camelineae</taxon>
        <taxon>Arabidopsis</taxon>
    </lineage>
</organism>
<reference evidence="2" key="1">
    <citation type="journal article" date="2011" name="Nat. Genet.">
        <title>The Arabidopsis lyrata genome sequence and the basis of rapid genome size change.</title>
        <authorList>
            <person name="Hu T.T."/>
            <person name="Pattyn P."/>
            <person name="Bakker E.G."/>
            <person name="Cao J."/>
            <person name="Cheng J.-F."/>
            <person name="Clark R.M."/>
            <person name="Fahlgren N."/>
            <person name="Fawcett J.A."/>
            <person name="Grimwood J."/>
            <person name="Gundlach H."/>
            <person name="Haberer G."/>
            <person name="Hollister J.D."/>
            <person name="Ossowski S."/>
            <person name="Ottilar R.P."/>
            <person name="Salamov A.A."/>
            <person name="Schneeberger K."/>
            <person name="Spannagl M."/>
            <person name="Wang X."/>
            <person name="Yang L."/>
            <person name="Nasrallah M.E."/>
            <person name="Bergelson J."/>
            <person name="Carrington J.C."/>
            <person name="Gaut B.S."/>
            <person name="Schmutz J."/>
            <person name="Mayer K.F.X."/>
            <person name="Van de Peer Y."/>
            <person name="Grigoriev I.V."/>
            <person name="Nordborg M."/>
            <person name="Weigel D."/>
            <person name="Guo Y.-L."/>
        </authorList>
    </citation>
    <scope>NUCLEOTIDE SEQUENCE [LARGE SCALE GENOMIC DNA]</scope>
    <source>
        <strain evidence="2">cv. MN47</strain>
    </source>
</reference>
<dbReference type="EMBL" id="GL348719">
    <property type="protein sequence ID" value="EFH44525.1"/>
    <property type="molecule type" value="Genomic_DNA"/>
</dbReference>
<dbReference type="Proteomes" id="UP000008694">
    <property type="component" value="Unassembled WGS sequence"/>
</dbReference>